<dbReference type="PROSITE" id="PS50126">
    <property type="entry name" value="S1"/>
    <property type="match status" value="2"/>
</dbReference>
<feature type="domain" description="S1 motif" evidence="5">
    <location>
        <begin position="16"/>
        <end position="83"/>
    </location>
</feature>
<gene>
    <name evidence="6" type="ORF">FRX31_032338</name>
</gene>
<name>A0A7J6V1I8_THATH</name>
<dbReference type="Proteomes" id="UP000554482">
    <property type="component" value="Unassembled WGS sequence"/>
</dbReference>
<evidence type="ECO:0000256" key="4">
    <source>
        <dbReference type="ARBA" id="ARBA00023242"/>
    </source>
</evidence>
<dbReference type="GO" id="GO:0006364">
    <property type="term" value="P:rRNA processing"/>
    <property type="evidence" value="ECO:0007669"/>
    <property type="project" value="UniProtKB-KW"/>
</dbReference>
<feature type="domain" description="S1 motif" evidence="5">
    <location>
        <begin position="104"/>
        <end position="179"/>
    </location>
</feature>
<reference evidence="6 7" key="1">
    <citation type="submission" date="2020-06" db="EMBL/GenBank/DDBJ databases">
        <title>Transcriptomic and genomic resources for Thalictrum thalictroides and T. hernandezii: Facilitating candidate gene discovery in an emerging model plant lineage.</title>
        <authorList>
            <person name="Arias T."/>
            <person name="Riano-Pachon D.M."/>
            <person name="Di Stilio V.S."/>
        </authorList>
    </citation>
    <scope>NUCLEOTIDE SEQUENCE [LARGE SCALE GENOMIC DNA]</scope>
    <source>
        <strain evidence="7">cv. WT478/WT964</strain>
        <tissue evidence="6">Leaves</tissue>
    </source>
</reference>
<evidence type="ECO:0000256" key="3">
    <source>
        <dbReference type="ARBA" id="ARBA00022737"/>
    </source>
</evidence>
<dbReference type="InterPro" id="IPR012340">
    <property type="entry name" value="NA-bd_OB-fold"/>
</dbReference>
<dbReference type="OrthoDB" id="412781at2759"/>
<protein>
    <submittedName>
        <fullName evidence="6">rRNA biogenesis protein RRP5</fullName>
    </submittedName>
</protein>
<dbReference type="Gene3D" id="2.40.50.140">
    <property type="entry name" value="Nucleic acid-binding proteins"/>
    <property type="match status" value="2"/>
</dbReference>
<dbReference type="PANTHER" id="PTHR23270:SF10">
    <property type="entry name" value="PROTEIN RRP5 HOMOLOG"/>
    <property type="match status" value="1"/>
</dbReference>
<comment type="subcellular location">
    <subcellularLocation>
        <location evidence="1">Nucleus</location>
        <location evidence="1">Nucleolus</location>
    </subcellularLocation>
</comment>
<keyword evidence="3" id="KW-0677">Repeat</keyword>
<keyword evidence="2" id="KW-0698">rRNA processing</keyword>
<keyword evidence="7" id="KW-1185">Reference proteome</keyword>
<comment type="caution">
    <text evidence="6">The sequence shown here is derived from an EMBL/GenBank/DDBJ whole genome shotgun (WGS) entry which is preliminary data.</text>
</comment>
<dbReference type="InterPro" id="IPR003029">
    <property type="entry name" value="S1_domain"/>
</dbReference>
<keyword evidence="4" id="KW-0539">Nucleus</keyword>
<evidence type="ECO:0000256" key="1">
    <source>
        <dbReference type="ARBA" id="ARBA00004604"/>
    </source>
</evidence>
<dbReference type="SUPFAM" id="SSF50249">
    <property type="entry name" value="Nucleic acid-binding proteins"/>
    <property type="match status" value="2"/>
</dbReference>
<dbReference type="InterPro" id="IPR045209">
    <property type="entry name" value="Rrp5"/>
</dbReference>
<dbReference type="GO" id="GO:0032040">
    <property type="term" value="C:small-subunit processome"/>
    <property type="evidence" value="ECO:0007669"/>
    <property type="project" value="TreeGrafter"/>
</dbReference>
<proteinExistence type="predicted"/>
<evidence type="ECO:0000259" key="5">
    <source>
        <dbReference type="PROSITE" id="PS50126"/>
    </source>
</evidence>
<dbReference type="Pfam" id="PF00575">
    <property type="entry name" value="S1"/>
    <property type="match status" value="2"/>
</dbReference>
<accession>A0A7J6V1I8</accession>
<evidence type="ECO:0000313" key="6">
    <source>
        <dbReference type="EMBL" id="KAF5178075.1"/>
    </source>
</evidence>
<evidence type="ECO:0000313" key="7">
    <source>
        <dbReference type="Proteomes" id="UP000554482"/>
    </source>
</evidence>
<dbReference type="PANTHER" id="PTHR23270">
    <property type="entry name" value="PROGRAMMED CELL DEATH PROTEIN 11 PRE-RRNA PROCESSING PROTEIN RRP5"/>
    <property type="match status" value="1"/>
</dbReference>
<feature type="non-terminal residue" evidence="6">
    <location>
        <position position="1"/>
    </location>
</feature>
<organism evidence="6 7">
    <name type="scientific">Thalictrum thalictroides</name>
    <name type="common">Rue-anemone</name>
    <name type="synonym">Anemone thalictroides</name>
    <dbReference type="NCBI Taxonomy" id="46969"/>
    <lineage>
        <taxon>Eukaryota</taxon>
        <taxon>Viridiplantae</taxon>
        <taxon>Streptophyta</taxon>
        <taxon>Embryophyta</taxon>
        <taxon>Tracheophyta</taxon>
        <taxon>Spermatophyta</taxon>
        <taxon>Magnoliopsida</taxon>
        <taxon>Ranunculales</taxon>
        <taxon>Ranunculaceae</taxon>
        <taxon>Thalictroideae</taxon>
        <taxon>Thalictrum</taxon>
    </lineage>
</organism>
<dbReference type="AlphaFoldDB" id="A0A7J6V1I8"/>
<dbReference type="FunFam" id="2.40.50.140:FF:000155">
    <property type="entry name" value="rRNA biogenesis protein RRP5"/>
    <property type="match status" value="1"/>
</dbReference>
<dbReference type="SMART" id="SM00316">
    <property type="entry name" value="S1"/>
    <property type="match status" value="2"/>
</dbReference>
<dbReference type="EMBL" id="JABWDY010040505">
    <property type="protein sequence ID" value="KAF5178075.1"/>
    <property type="molecule type" value="Genomic_DNA"/>
</dbReference>
<sequence length="189" mass="21500">EFSGPRIEKIEELKPNMIVQGYVKSVMSKGCFIMLSRKIDAKVLLSNLANSFIQNPEKEFPIGKLVQVLSVESMSKRVEVTIKTETTGDASKFERRDFSSLHVGDVVSGRIKRIESFGLFITIEQTNMVGLCHVSELSDILVGNIESKYIVDERVLAKILKEFWLDMTKIDSKFNLILRETLCNVYRCT</sequence>
<dbReference type="GO" id="GO:0003723">
    <property type="term" value="F:RNA binding"/>
    <property type="evidence" value="ECO:0007669"/>
    <property type="project" value="TreeGrafter"/>
</dbReference>
<evidence type="ECO:0000256" key="2">
    <source>
        <dbReference type="ARBA" id="ARBA00022552"/>
    </source>
</evidence>